<dbReference type="Proteomes" id="UP000538666">
    <property type="component" value="Unassembled WGS sequence"/>
</dbReference>
<evidence type="ECO:0000313" key="3">
    <source>
        <dbReference type="Proteomes" id="UP000538666"/>
    </source>
</evidence>
<dbReference type="InterPro" id="IPR016181">
    <property type="entry name" value="Acyl_CoA_acyltransferase"/>
</dbReference>
<protein>
    <submittedName>
        <fullName evidence="2">Ribosomal-protein-alanine N-acetyltransferase</fullName>
        <ecNumber evidence="2">2.3.1.267</ecNumber>
    </submittedName>
</protein>
<keyword evidence="2" id="KW-0808">Transferase</keyword>
<dbReference type="InterPro" id="IPR050276">
    <property type="entry name" value="MshD_Acetyltransferase"/>
</dbReference>
<organism evidence="2 3">
    <name type="scientific">Silvibacterium bohemicum</name>
    <dbReference type="NCBI Taxonomy" id="1577686"/>
    <lineage>
        <taxon>Bacteria</taxon>
        <taxon>Pseudomonadati</taxon>
        <taxon>Acidobacteriota</taxon>
        <taxon>Terriglobia</taxon>
        <taxon>Terriglobales</taxon>
        <taxon>Acidobacteriaceae</taxon>
        <taxon>Silvibacterium</taxon>
    </lineage>
</organism>
<name>A0A841JVK2_9BACT</name>
<evidence type="ECO:0000313" key="2">
    <source>
        <dbReference type="EMBL" id="MBB6142468.1"/>
    </source>
</evidence>
<dbReference type="AlphaFoldDB" id="A0A841JVK2"/>
<dbReference type="PANTHER" id="PTHR43617:SF20">
    <property type="entry name" value="N-ALPHA-ACETYLTRANSFERASE RIMI"/>
    <property type="match status" value="1"/>
</dbReference>
<proteinExistence type="predicted"/>
<gene>
    <name evidence="2" type="ORF">HNQ77_000406</name>
</gene>
<dbReference type="SUPFAM" id="SSF55729">
    <property type="entry name" value="Acyl-CoA N-acyltransferases (Nat)"/>
    <property type="match status" value="1"/>
</dbReference>
<sequence>MFRIRRIEREDLDQLFALDKRCFRPGIAYSKSELAYFLNHSRSLTYAAVDASESILGFAIAESKLEQGRRIGHIVTIDVDPSLRRQGIGQRLMQEMIEGLRAQRAVAIRLEVAVDNLEAQSFYRKLGFTPTGRIPDFYMGTLDALTMECSLESAPDSFS</sequence>
<dbReference type="InterPro" id="IPR000182">
    <property type="entry name" value="GNAT_dom"/>
</dbReference>
<reference evidence="2 3" key="1">
    <citation type="submission" date="2020-08" db="EMBL/GenBank/DDBJ databases">
        <title>Genomic Encyclopedia of Type Strains, Phase IV (KMG-IV): sequencing the most valuable type-strain genomes for metagenomic binning, comparative biology and taxonomic classification.</title>
        <authorList>
            <person name="Goeker M."/>
        </authorList>
    </citation>
    <scope>NUCLEOTIDE SEQUENCE [LARGE SCALE GENOMIC DNA]</scope>
    <source>
        <strain evidence="2 3">DSM 103733</strain>
    </source>
</reference>
<dbReference type="GO" id="GO:0008999">
    <property type="term" value="F:protein-N-terminal-alanine acetyltransferase activity"/>
    <property type="evidence" value="ECO:0007669"/>
    <property type="project" value="UniProtKB-EC"/>
</dbReference>
<keyword evidence="3" id="KW-1185">Reference proteome</keyword>
<dbReference type="CDD" id="cd04301">
    <property type="entry name" value="NAT_SF"/>
    <property type="match status" value="1"/>
</dbReference>
<dbReference type="Gene3D" id="3.40.630.30">
    <property type="match status" value="1"/>
</dbReference>
<dbReference type="RefSeq" id="WP_050057694.1">
    <property type="nucleotide sequence ID" value="NZ_JACHEK010000001.1"/>
</dbReference>
<dbReference type="Pfam" id="PF00583">
    <property type="entry name" value="Acetyltransf_1"/>
    <property type="match status" value="1"/>
</dbReference>
<keyword evidence="2" id="KW-0012">Acyltransferase</keyword>
<dbReference type="OrthoDB" id="121342at2"/>
<dbReference type="PROSITE" id="PS51186">
    <property type="entry name" value="GNAT"/>
    <property type="match status" value="1"/>
</dbReference>
<accession>A0A841JVK2</accession>
<dbReference type="EMBL" id="JACHEK010000001">
    <property type="protein sequence ID" value="MBB6142468.1"/>
    <property type="molecule type" value="Genomic_DNA"/>
</dbReference>
<comment type="caution">
    <text evidence="2">The sequence shown here is derived from an EMBL/GenBank/DDBJ whole genome shotgun (WGS) entry which is preliminary data.</text>
</comment>
<evidence type="ECO:0000259" key="1">
    <source>
        <dbReference type="PROSITE" id="PS51186"/>
    </source>
</evidence>
<dbReference type="EC" id="2.3.1.267" evidence="2"/>
<feature type="domain" description="N-acetyltransferase" evidence="1">
    <location>
        <begin position="2"/>
        <end position="152"/>
    </location>
</feature>
<dbReference type="PANTHER" id="PTHR43617">
    <property type="entry name" value="L-AMINO ACID N-ACETYLTRANSFERASE"/>
    <property type="match status" value="1"/>
</dbReference>